<dbReference type="Pfam" id="PF05569">
    <property type="entry name" value="Peptidase_M56"/>
    <property type="match status" value="1"/>
</dbReference>
<evidence type="ECO:0000313" key="4">
    <source>
        <dbReference type="Proteomes" id="UP000244924"/>
    </source>
</evidence>
<gene>
    <name evidence="3" type="ORF">DEA8626_01551</name>
</gene>
<feature type="transmembrane region" description="Helical" evidence="1">
    <location>
        <begin position="16"/>
        <end position="35"/>
    </location>
</feature>
<name>A0A2R8B5V0_9RHOB</name>
<evidence type="ECO:0000256" key="1">
    <source>
        <dbReference type="SAM" id="Phobius"/>
    </source>
</evidence>
<dbReference type="CDD" id="cd07341">
    <property type="entry name" value="M56_BlaR1_MecR1_like"/>
    <property type="match status" value="1"/>
</dbReference>
<evidence type="ECO:0000259" key="2">
    <source>
        <dbReference type="Pfam" id="PF05569"/>
    </source>
</evidence>
<dbReference type="RefSeq" id="WP_108852404.1">
    <property type="nucleotide sequence ID" value="NZ_OMOQ01000001.1"/>
</dbReference>
<protein>
    <recommendedName>
        <fullName evidence="2">Peptidase M56 domain-containing protein</fullName>
    </recommendedName>
</protein>
<dbReference type="AlphaFoldDB" id="A0A2R8B5V0"/>
<dbReference type="InterPro" id="IPR052173">
    <property type="entry name" value="Beta-lactam_resp_regulator"/>
</dbReference>
<dbReference type="InterPro" id="IPR008756">
    <property type="entry name" value="Peptidase_M56"/>
</dbReference>
<sequence>MTIASALIDAYLDVNLLLVLVFALWLLAGRGLALVGLSHAVTARLRFLRALFLAVLLSPAFVALVSLGMRSGYVPADHAVNLSDFIVAQYLQGNIDMEASQVERLLGARGRVVDAMAGPVGQGLLAFLASGFLVCAIRLALGVVTLRGIVADSYAWRRIGRVELRLSDTVSVPFSTRGLRTRIVVLPSTMLANERDRGIALAHELQHLRQGDVEWEIALGLIRPFLFWNPAFYLWKARMEELRELSCDRQVMARRRYRVAEYCDCLLSVCHDGLRRRRLLSAGAPAVALVRTENWIFGGRSAALLKRRMMSVIEGRAERHPTVICAALTLPILALTLAASVAIQKPGDWSPDRIMLSTIVNLERLEAVNGPVPSFGSPGY</sequence>
<dbReference type="PANTHER" id="PTHR34978">
    <property type="entry name" value="POSSIBLE SENSOR-TRANSDUCER PROTEIN BLAR"/>
    <property type="match status" value="1"/>
</dbReference>
<dbReference type="EMBL" id="OMOQ01000001">
    <property type="protein sequence ID" value="SPH18021.1"/>
    <property type="molecule type" value="Genomic_DNA"/>
</dbReference>
<organism evidence="3 4">
    <name type="scientific">Albidovulum aquaemixtae</name>
    <dbReference type="NCBI Taxonomy" id="1542388"/>
    <lineage>
        <taxon>Bacteria</taxon>
        <taxon>Pseudomonadati</taxon>
        <taxon>Pseudomonadota</taxon>
        <taxon>Alphaproteobacteria</taxon>
        <taxon>Rhodobacterales</taxon>
        <taxon>Paracoccaceae</taxon>
        <taxon>Albidovulum</taxon>
    </lineage>
</organism>
<dbReference type="OrthoDB" id="7743548at2"/>
<keyword evidence="1" id="KW-0812">Transmembrane</keyword>
<keyword evidence="4" id="KW-1185">Reference proteome</keyword>
<evidence type="ECO:0000313" key="3">
    <source>
        <dbReference type="EMBL" id="SPH18021.1"/>
    </source>
</evidence>
<feature type="transmembrane region" description="Helical" evidence="1">
    <location>
        <begin position="323"/>
        <end position="343"/>
    </location>
</feature>
<dbReference type="PANTHER" id="PTHR34978:SF3">
    <property type="entry name" value="SLR0241 PROTEIN"/>
    <property type="match status" value="1"/>
</dbReference>
<feature type="transmembrane region" description="Helical" evidence="1">
    <location>
        <begin position="124"/>
        <end position="150"/>
    </location>
</feature>
<feature type="domain" description="Peptidase M56" evidence="2">
    <location>
        <begin position="161"/>
        <end position="270"/>
    </location>
</feature>
<dbReference type="Proteomes" id="UP000244924">
    <property type="component" value="Unassembled WGS sequence"/>
</dbReference>
<proteinExistence type="predicted"/>
<keyword evidence="1" id="KW-0472">Membrane</keyword>
<reference evidence="3 4" key="1">
    <citation type="submission" date="2018-03" db="EMBL/GenBank/DDBJ databases">
        <authorList>
            <person name="Keele B.F."/>
        </authorList>
    </citation>
    <scope>NUCLEOTIDE SEQUENCE [LARGE SCALE GENOMIC DNA]</scope>
    <source>
        <strain evidence="3 4">CECT 8626</strain>
    </source>
</reference>
<keyword evidence="1" id="KW-1133">Transmembrane helix</keyword>
<feature type="transmembrane region" description="Helical" evidence="1">
    <location>
        <begin position="47"/>
        <end position="69"/>
    </location>
</feature>
<accession>A0A2R8B5V0</accession>